<dbReference type="Ensembl" id="ENSNMLT00000032297.1">
    <property type="protein sequence ID" value="ENSNMLP00000028939.1"/>
    <property type="gene ID" value="ENSNMLG00000018368.1"/>
</dbReference>
<feature type="domain" description="Palmitoyltransferase DHHC" evidence="12">
    <location>
        <begin position="106"/>
        <end position="215"/>
    </location>
</feature>
<name>A0A8C6U253_9GOBI</name>
<reference evidence="13" key="1">
    <citation type="submission" date="2025-08" db="UniProtKB">
        <authorList>
            <consortium name="Ensembl"/>
        </authorList>
    </citation>
    <scope>IDENTIFICATION</scope>
</reference>
<dbReference type="Proteomes" id="UP000694523">
    <property type="component" value="Unplaced"/>
</dbReference>
<evidence type="ECO:0000256" key="8">
    <source>
        <dbReference type="ARBA" id="ARBA00023288"/>
    </source>
</evidence>
<keyword evidence="6 11" id="KW-0472">Membrane</keyword>
<dbReference type="PROSITE" id="PS50216">
    <property type="entry name" value="DHHC"/>
    <property type="match status" value="1"/>
</dbReference>
<keyword evidence="7" id="KW-0564">Palmitate</keyword>
<dbReference type="PANTHER" id="PTHR22883">
    <property type="entry name" value="ZINC FINGER DHHC DOMAIN CONTAINING PROTEIN"/>
    <property type="match status" value="1"/>
</dbReference>
<sequence>MGRGSEEIVRSVFRSGLWVRAAHTVLTWSITLVLFLHDTDLRRCEQRGELLLPVLFFLLVVLSVLLYFAVSLMDPGFVLKDALRYSHGSLVSLERHMIPDSSMPRLRRCGYCLLLQPMRARHCASCGHCVNCVGERNHRVFVLYLSVQLFTLLWATHIALSGFSTAASWEHWFRLHVFLLGALSVVGVFSLVVLILLGCHLYLASVNSTTWEFMSRHRVSYLKNMSDEENPFDRGVLCNLWTFFCLCRAEIWERVYYKNSNNNSA</sequence>
<dbReference type="EC" id="2.3.1.225" evidence="11"/>
<evidence type="ECO:0000256" key="11">
    <source>
        <dbReference type="RuleBase" id="RU079119"/>
    </source>
</evidence>
<organism evidence="13 14">
    <name type="scientific">Neogobius melanostomus</name>
    <name type="common">round goby</name>
    <dbReference type="NCBI Taxonomy" id="47308"/>
    <lineage>
        <taxon>Eukaryota</taxon>
        <taxon>Metazoa</taxon>
        <taxon>Chordata</taxon>
        <taxon>Craniata</taxon>
        <taxon>Vertebrata</taxon>
        <taxon>Euteleostomi</taxon>
        <taxon>Actinopterygii</taxon>
        <taxon>Neopterygii</taxon>
        <taxon>Teleostei</taxon>
        <taxon>Neoteleostei</taxon>
        <taxon>Acanthomorphata</taxon>
        <taxon>Gobiaria</taxon>
        <taxon>Gobiiformes</taxon>
        <taxon>Gobioidei</taxon>
        <taxon>Gobiidae</taxon>
        <taxon>Benthophilinae</taxon>
        <taxon>Neogobiini</taxon>
        <taxon>Neogobius</taxon>
    </lineage>
</organism>
<dbReference type="GO" id="GO:0005783">
    <property type="term" value="C:endoplasmic reticulum"/>
    <property type="evidence" value="ECO:0007669"/>
    <property type="project" value="TreeGrafter"/>
</dbReference>
<dbReference type="PANTHER" id="PTHR22883:SF301">
    <property type="entry name" value="PALMITOYLTRANSFERASE ZDHHC12"/>
    <property type="match status" value="1"/>
</dbReference>
<dbReference type="GO" id="GO:0006612">
    <property type="term" value="P:protein targeting to membrane"/>
    <property type="evidence" value="ECO:0007669"/>
    <property type="project" value="TreeGrafter"/>
</dbReference>
<comment type="similarity">
    <text evidence="2 11">Belongs to the DHHC palmitoyltransferase family.</text>
</comment>
<dbReference type="Pfam" id="PF01529">
    <property type="entry name" value="DHHC"/>
    <property type="match status" value="1"/>
</dbReference>
<feature type="transmembrane region" description="Helical" evidence="11">
    <location>
        <begin position="175"/>
        <end position="203"/>
    </location>
</feature>
<keyword evidence="8" id="KW-0449">Lipoprotein</keyword>
<keyword evidence="14" id="KW-1185">Reference proteome</keyword>
<dbReference type="AlphaFoldDB" id="A0A8C6U253"/>
<evidence type="ECO:0000259" key="12">
    <source>
        <dbReference type="Pfam" id="PF01529"/>
    </source>
</evidence>
<evidence type="ECO:0000256" key="9">
    <source>
        <dbReference type="ARBA" id="ARBA00023315"/>
    </source>
</evidence>
<dbReference type="GO" id="GO:0019706">
    <property type="term" value="F:protein-cysteine S-palmitoyltransferase activity"/>
    <property type="evidence" value="ECO:0007669"/>
    <property type="project" value="UniProtKB-EC"/>
</dbReference>
<reference evidence="13" key="2">
    <citation type="submission" date="2025-09" db="UniProtKB">
        <authorList>
            <consortium name="Ensembl"/>
        </authorList>
    </citation>
    <scope>IDENTIFICATION</scope>
</reference>
<comment type="domain">
    <text evidence="11">The DHHC domain is required for palmitoyltransferase activity.</text>
</comment>
<dbReference type="GO" id="GO:0005794">
    <property type="term" value="C:Golgi apparatus"/>
    <property type="evidence" value="ECO:0007669"/>
    <property type="project" value="TreeGrafter"/>
</dbReference>
<feature type="transmembrane region" description="Helical" evidence="11">
    <location>
        <begin position="17"/>
        <end position="38"/>
    </location>
</feature>
<keyword evidence="4 11" id="KW-0812">Transmembrane</keyword>
<dbReference type="InterPro" id="IPR039859">
    <property type="entry name" value="PFA4/ZDH16/20/ERF2-like"/>
</dbReference>
<feature type="transmembrane region" description="Helical" evidence="11">
    <location>
        <begin position="141"/>
        <end position="163"/>
    </location>
</feature>
<evidence type="ECO:0000256" key="6">
    <source>
        <dbReference type="ARBA" id="ARBA00023136"/>
    </source>
</evidence>
<protein>
    <recommendedName>
        <fullName evidence="11">Palmitoyltransferase</fullName>
        <ecNumber evidence="11">2.3.1.225</ecNumber>
    </recommendedName>
</protein>
<evidence type="ECO:0000256" key="5">
    <source>
        <dbReference type="ARBA" id="ARBA00022989"/>
    </source>
</evidence>
<keyword evidence="3 11" id="KW-0808">Transferase</keyword>
<evidence type="ECO:0000256" key="3">
    <source>
        <dbReference type="ARBA" id="ARBA00022679"/>
    </source>
</evidence>
<evidence type="ECO:0000313" key="14">
    <source>
        <dbReference type="Proteomes" id="UP000694523"/>
    </source>
</evidence>
<comment type="subcellular location">
    <subcellularLocation>
        <location evidence="1">Endomembrane system</location>
        <topology evidence="1">Multi-pass membrane protein</topology>
    </subcellularLocation>
</comment>
<dbReference type="InterPro" id="IPR001594">
    <property type="entry name" value="Palmitoyltrfase_DHHC"/>
</dbReference>
<keyword evidence="9 11" id="KW-0012">Acyltransferase</keyword>
<proteinExistence type="inferred from homology"/>
<evidence type="ECO:0000256" key="1">
    <source>
        <dbReference type="ARBA" id="ARBA00004127"/>
    </source>
</evidence>
<evidence type="ECO:0000256" key="2">
    <source>
        <dbReference type="ARBA" id="ARBA00008574"/>
    </source>
</evidence>
<comment type="catalytic activity">
    <reaction evidence="10">
        <text>L-cysteinyl-[protein] + hexadecanoyl-CoA = S-hexadecanoyl-L-cysteinyl-[protein] + CoA</text>
        <dbReference type="Rhea" id="RHEA:36683"/>
        <dbReference type="Rhea" id="RHEA-COMP:10131"/>
        <dbReference type="Rhea" id="RHEA-COMP:11032"/>
        <dbReference type="ChEBI" id="CHEBI:29950"/>
        <dbReference type="ChEBI" id="CHEBI:57287"/>
        <dbReference type="ChEBI" id="CHEBI:57379"/>
        <dbReference type="ChEBI" id="CHEBI:74151"/>
        <dbReference type="EC" id="2.3.1.225"/>
    </reaction>
    <physiologicalReaction direction="left-to-right" evidence="10">
        <dbReference type="Rhea" id="RHEA:36684"/>
    </physiologicalReaction>
</comment>
<evidence type="ECO:0000256" key="7">
    <source>
        <dbReference type="ARBA" id="ARBA00023139"/>
    </source>
</evidence>
<evidence type="ECO:0000313" key="13">
    <source>
        <dbReference type="Ensembl" id="ENSNMLP00000028939.1"/>
    </source>
</evidence>
<feature type="transmembrane region" description="Helical" evidence="11">
    <location>
        <begin position="50"/>
        <end position="70"/>
    </location>
</feature>
<evidence type="ECO:0000256" key="10">
    <source>
        <dbReference type="ARBA" id="ARBA00047790"/>
    </source>
</evidence>
<evidence type="ECO:0000256" key="4">
    <source>
        <dbReference type="ARBA" id="ARBA00022692"/>
    </source>
</evidence>
<keyword evidence="5 11" id="KW-1133">Transmembrane helix</keyword>
<accession>A0A8C6U253</accession>